<dbReference type="EMBL" id="PVBU01000004">
    <property type="protein sequence ID" value="PQV42895.1"/>
    <property type="molecule type" value="Genomic_DNA"/>
</dbReference>
<accession>A0A314ZP85</accession>
<dbReference type="CDD" id="cd00732">
    <property type="entry name" value="CheW"/>
    <property type="match status" value="1"/>
</dbReference>
<comment type="subcellular location">
    <subcellularLocation>
        <location evidence="1">Cytoplasm</location>
    </subcellularLocation>
</comment>
<comment type="caution">
    <text evidence="5">The sequence shown here is derived from an EMBL/GenBank/DDBJ whole genome shotgun (WGS) entry which is preliminary data.</text>
</comment>
<keyword evidence="3" id="KW-0145">Chemotaxis</keyword>
<evidence type="ECO:0000313" key="7">
    <source>
        <dbReference type="Proteomes" id="UP000251060"/>
    </source>
</evidence>
<evidence type="ECO:0000256" key="2">
    <source>
        <dbReference type="ARBA" id="ARBA00022490"/>
    </source>
</evidence>
<reference evidence="5 7" key="1">
    <citation type="submission" date="2018-02" db="EMBL/GenBank/DDBJ databases">
        <title>Subsurface microbial communities from deep shales in Ohio and West Virginia, USA.</title>
        <authorList>
            <person name="Wrighton K."/>
        </authorList>
    </citation>
    <scope>NUCLEOTIDE SEQUENCE [LARGE SCALE GENOMIC DNA]</scope>
    <source>
        <strain evidence="5 7">DSM 10369</strain>
    </source>
</reference>
<dbReference type="PROSITE" id="PS50851">
    <property type="entry name" value="CHEW"/>
    <property type="match status" value="1"/>
</dbReference>
<dbReference type="Proteomes" id="UP000251060">
    <property type="component" value="Unassembled WGS sequence"/>
</dbReference>
<dbReference type="Proteomes" id="UP000273978">
    <property type="component" value="Unassembled WGS sequence"/>
</dbReference>
<organism evidence="5 7">
    <name type="scientific">Methanohalophilus euhalobius</name>
    <dbReference type="NCBI Taxonomy" id="51203"/>
    <lineage>
        <taxon>Archaea</taxon>
        <taxon>Methanobacteriati</taxon>
        <taxon>Methanobacteriota</taxon>
        <taxon>Stenosarchaea group</taxon>
        <taxon>Methanomicrobia</taxon>
        <taxon>Methanosarcinales</taxon>
        <taxon>Methanosarcinaceae</taxon>
        <taxon>Methanohalophilus</taxon>
    </lineage>
</organism>
<dbReference type="Pfam" id="PF01584">
    <property type="entry name" value="CheW"/>
    <property type="match status" value="1"/>
</dbReference>
<evidence type="ECO:0000313" key="6">
    <source>
        <dbReference type="EMBL" id="RNI10438.1"/>
    </source>
</evidence>
<dbReference type="InterPro" id="IPR036061">
    <property type="entry name" value="CheW-like_dom_sf"/>
</dbReference>
<evidence type="ECO:0000256" key="1">
    <source>
        <dbReference type="ARBA" id="ARBA00004496"/>
    </source>
</evidence>
<evidence type="ECO:0000313" key="5">
    <source>
        <dbReference type="EMBL" id="PQV42895.1"/>
    </source>
</evidence>
<proteinExistence type="predicted"/>
<dbReference type="Gene3D" id="2.30.30.40">
    <property type="entry name" value="SH3 Domains"/>
    <property type="match status" value="1"/>
</dbReference>
<dbReference type="SUPFAM" id="SSF50341">
    <property type="entry name" value="CheW-like"/>
    <property type="match status" value="1"/>
</dbReference>
<evidence type="ECO:0000259" key="4">
    <source>
        <dbReference type="PROSITE" id="PS50851"/>
    </source>
</evidence>
<dbReference type="Gene3D" id="2.40.50.180">
    <property type="entry name" value="CheA-289, Domain 4"/>
    <property type="match status" value="1"/>
</dbReference>
<dbReference type="AlphaFoldDB" id="A0A314ZP85"/>
<evidence type="ECO:0000313" key="8">
    <source>
        <dbReference type="Proteomes" id="UP000273978"/>
    </source>
</evidence>
<dbReference type="GO" id="GO:0006935">
    <property type="term" value="P:chemotaxis"/>
    <property type="evidence" value="ECO:0007669"/>
    <property type="project" value="UniProtKB-KW"/>
</dbReference>
<gene>
    <name evidence="5" type="ORF">B0H22_104152</name>
    <name evidence="6" type="ORF">EDD83_03495</name>
</gene>
<dbReference type="InterPro" id="IPR039315">
    <property type="entry name" value="CheW"/>
</dbReference>
<dbReference type="GO" id="GO:0007165">
    <property type="term" value="P:signal transduction"/>
    <property type="evidence" value="ECO:0007669"/>
    <property type="project" value="InterPro"/>
</dbReference>
<dbReference type="FunFam" id="2.40.50.180:FF:000002">
    <property type="entry name" value="Chemotaxis protein CheW"/>
    <property type="match status" value="1"/>
</dbReference>
<dbReference type="RefSeq" id="WP_105460462.1">
    <property type="nucleotide sequence ID" value="NZ_PVBU01000004.1"/>
</dbReference>
<reference evidence="6 8" key="2">
    <citation type="submission" date="2018-10" db="EMBL/GenBank/DDBJ databases">
        <title>Cultivation of a novel Methanohalophilus strain from Kebrit Deep of the Red Sea and a genomic comparison of members of the genus Methanohalophilus.</title>
        <authorList>
            <person name="Guan Y."/>
            <person name="Ngugi D.K."/>
            <person name="Stingl U."/>
        </authorList>
    </citation>
    <scope>NUCLEOTIDE SEQUENCE [LARGE SCALE GENOMIC DNA]</scope>
    <source>
        <strain evidence="6 8">DSM 10369</strain>
    </source>
</reference>
<dbReference type="PANTHER" id="PTHR22617">
    <property type="entry name" value="CHEMOTAXIS SENSOR HISTIDINE KINASE-RELATED"/>
    <property type="match status" value="1"/>
</dbReference>
<dbReference type="SMART" id="SM00260">
    <property type="entry name" value="CheW"/>
    <property type="match status" value="1"/>
</dbReference>
<sequence>MDTHSQMMDVEETVQVIVFNMGEERYGVDISQVKEIIKPPKITRIPNSPDFIEGVTNLRGQITTIINLRKRFGKETKETDNETRIIVIEYENVVIGMIVDSVNEVKYLSSNDIDELPDIITSRDESKFLTGVGKLEDGLLTLIDLDKVFSEEEIEGMKR</sequence>
<dbReference type="InterPro" id="IPR002545">
    <property type="entry name" value="CheW-lke_dom"/>
</dbReference>
<evidence type="ECO:0000256" key="3">
    <source>
        <dbReference type="ARBA" id="ARBA00022500"/>
    </source>
</evidence>
<feature type="domain" description="CheW-like" evidence="4">
    <location>
        <begin position="13"/>
        <end position="154"/>
    </location>
</feature>
<dbReference type="GO" id="GO:0005829">
    <property type="term" value="C:cytosol"/>
    <property type="evidence" value="ECO:0007669"/>
    <property type="project" value="TreeGrafter"/>
</dbReference>
<keyword evidence="2" id="KW-0963">Cytoplasm</keyword>
<name>A0A314ZP85_9EURY</name>
<dbReference type="EMBL" id="RJJF01000012">
    <property type="protein sequence ID" value="RNI10438.1"/>
    <property type="molecule type" value="Genomic_DNA"/>
</dbReference>
<protein>
    <submittedName>
        <fullName evidence="5 6">Chemotaxis protein CheW</fullName>
    </submittedName>
</protein>
<dbReference type="PANTHER" id="PTHR22617:SF23">
    <property type="entry name" value="CHEMOTAXIS PROTEIN CHEW"/>
    <property type="match status" value="1"/>
</dbReference>